<dbReference type="EMBL" id="JAINZW010000002">
    <property type="protein sequence ID" value="MBZ4038853.1"/>
    <property type="molecule type" value="Genomic_DNA"/>
</dbReference>
<evidence type="ECO:0000256" key="1">
    <source>
        <dbReference type="SAM" id="SignalP"/>
    </source>
</evidence>
<keyword evidence="4" id="KW-1185">Reference proteome</keyword>
<evidence type="ECO:0000259" key="2">
    <source>
        <dbReference type="Pfam" id="PF13590"/>
    </source>
</evidence>
<gene>
    <name evidence="3" type="ORF">K6753_04850</name>
</gene>
<dbReference type="RefSeq" id="WP_223675055.1">
    <property type="nucleotide sequence ID" value="NZ_JAINZW010000002.1"/>
</dbReference>
<dbReference type="Proteomes" id="UP001430954">
    <property type="component" value="Unassembled WGS sequence"/>
</dbReference>
<reference evidence="3 4" key="1">
    <citation type="submission" date="2021-09" db="EMBL/GenBank/DDBJ databases">
        <title>Lysobacter sp. 13A isolated from the river sediment.</title>
        <authorList>
            <person name="Liu H."/>
            <person name="Li S."/>
            <person name="Mao S."/>
        </authorList>
    </citation>
    <scope>NUCLEOTIDE SEQUENCE [LARGE SCALE GENOMIC DNA]</scope>
    <source>
        <strain evidence="3 4">13A</strain>
    </source>
</reference>
<accession>A0ABS7T4R3</accession>
<comment type="caution">
    <text evidence="3">The sequence shown here is derived from an EMBL/GenBank/DDBJ whole genome shotgun (WGS) entry which is preliminary data.</text>
</comment>
<dbReference type="Pfam" id="PF13590">
    <property type="entry name" value="DUF4136"/>
    <property type="match status" value="1"/>
</dbReference>
<evidence type="ECO:0000313" key="3">
    <source>
        <dbReference type="EMBL" id="MBZ4038853.1"/>
    </source>
</evidence>
<dbReference type="Gene3D" id="3.30.160.670">
    <property type="match status" value="1"/>
</dbReference>
<feature type="signal peptide" evidence="1">
    <location>
        <begin position="1"/>
        <end position="23"/>
    </location>
</feature>
<name>A0ABS7T4R3_9GAMM</name>
<feature type="chain" id="PRO_5046938181" evidence="1">
    <location>
        <begin position="24"/>
        <end position="207"/>
    </location>
</feature>
<proteinExistence type="predicted"/>
<organism evidence="3 4">
    <name type="scientific">Novilysobacter selenitireducens</name>
    <dbReference type="NCBI Taxonomy" id="2872639"/>
    <lineage>
        <taxon>Bacteria</taxon>
        <taxon>Pseudomonadati</taxon>
        <taxon>Pseudomonadota</taxon>
        <taxon>Gammaproteobacteria</taxon>
        <taxon>Lysobacterales</taxon>
        <taxon>Lysobacteraceae</taxon>
        <taxon>Novilysobacter</taxon>
    </lineage>
</organism>
<sequence>MRSTGLVLACCIALLAAAPATTAQTRAPAAHVTVSKPATSLPGSTYAWVPMPSTLPAESDPRVQDPALRARLQASLDTVLQAKGYRRIDNIREADIAVAYRVGMRDLQEAIVRDTGLATAPESAVECTGEGCSQIVTRGANGAPTIKVDATDLIEGGLMIEVIQPSDYRVLWRALYRGSVRAKDAGTVDLDEVATRTLKQLPRAKTE</sequence>
<evidence type="ECO:0000313" key="4">
    <source>
        <dbReference type="Proteomes" id="UP001430954"/>
    </source>
</evidence>
<dbReference type="InterPro" id="IPR025411">
    <property type="entry name" value="DUF4136"/>
</dbReference>
<protein>
    <submittedName>
        <fullName evidence="3">DUF4136 domain-containing protein</fullName>
    </submittedName>
</protein>
<feature type="domain" description="DUF4136" evidence="2">
    <location>
        <begin position="44"/>
        <end position="202"/>
    </location>
</feature>
<keyword evidence="1" id="KW-0732">Signal</keyword>